<dbReference type="Proteomes" id="UP000055045">
    <property type="component" value="Unassembled WGS sequence"/>
</dbReference>
<proteinExistence type="predicted"/>
<evidence type="ECO:0000313" key="2">
    <source>
        <dbReference type="EMBL" id="KUM59911.1"/>
    </source>
</evidence>
<evidence type="ECO:0000313" key="3">
    <source>
        <dbReference type="Proteomes" id="UP000055045"/>
    </source>
</evidence>
<dbReference type="AlphaFoldDB" id="A0A101MG03"/>
<feature type="region of interest" description="Disordered" evidence="1">
    <location>
        <begin position="37"/>
        <end position="66"/>
    </location>
</feature>
<name>A0A101MG03_PENFR</name>
<accession>A0A101MG03</accession>
<sequence>MISRVTCGEVQPWRLPDPAITWYHSAVRYQRHLLAEEKKEKKKKKKKKKEKKRDERLRKMICSDSL</sequence>
<comment type="caution">
    <text evidence="2">The sequence shown here is derived from an EMBL/GenBank/DDBJ whole genome shotgun (WGS) entry which is preliminary data.</text>
</comment>
<feature type="compositionally biased region" description="Basic residues" evidence="1">
    <location>
        <begin position="40"/>
        <end position="51"/>
    </location>
</feature>
<keyword evidence="3" id="KW-1185">Reference proteome</keyword>
<gene>
    <name evidence="2" type="ORF">ACN42_g7223</name>
</gene>
<protein>
    <submittedName>
        <fullName evidence="2">Uncharacterized protein</fullName>
    </submittedName>
</protein>
<reference evidence="2 3" key="1">
    <citation type="submission" date="2015-10" db="EMBL/GenBank/DDBJ databases">
        <title>Genome sequencing of Penicillium freii.</title>
        <authorList>
            <person name="Nguyen H.D."/>
            <person name="Visagie C.M."/>
            <person name="Seifert K.A."/>
        </authorList>
    </citation>
    <scope>NUCLEOTIDE SEQUENCE [LARGE SCALE GENOMIC DNA]</scope>
    <source>
        <strain evidence="2 3">DAOM 242723</strain>
    </source>
</reference>
<organism evidence="2 3">
    <name type="scientific">Penicillium freii</name>
    <dbReference type="NCBI Taxonomy" id="48697"/>
    <lineage>
        <taxon>Eukaryota</taxon>
        <taxon>Fungi</taxon>
        <taxon>Dikarya</taxon>
        <taxon>Ascomycota</taxon>
        <taxon>Pezizomycotina</taxon>
        <taxon>Eurotiomycetes</taxon>
        <taxon>Eurotiomycetidae</taxon>
        <taxon>Eurotiales</taxon>
        <taxon>Aspergillaceae</taxon>
        <taxon>Penicillium</taxon>
    </lineage>
</organism>
<dbReference type="EMBL" id="LLXE01000200">
    <property type="protein sequence ID" value="KUM59911.1"/>
    <property type="molecule type" value="Genomic_DNA"/>
</dbReference>
<evidence type="ECO:0000256" key="1">
    <source>
        <dbReference type="SAM" id="MobiDB-lite"/>
    </source>
</evidence>